<feature type="region of interest" description="Disordered" evidence="1">
    <location>
        <begin position="1"/>
        <end position="39"/>
    </location>
</feature>
<reference evidence="2" key="1">
    <citation type="journal article" date="2021" name="J Fungi (Basel)">
        <title>Virulence traits and population genomics of the black yeast Aureobasidium melanogenum.</title>
        <authorList>
            <person name="Cernosa A."/>
            <person name="Sun X."/>
            <person name="Gostincar C."/>
            <person name="Fang C."/>
            <person name="Gunde-Cimerman N."/>
            <person name="Song Z."/>
        </authorList>
    </citation>
    <scope>NUCLEOTIDE SEQUENCE</scope>
    <source>
        <strain evidence="2">EXF-8016</strain>
    </source>
</reference>
<reference evidence="2" key="2">
    <citation type="submission" date="2021-08" db="EMBL/GenBank/DDBJ databases">
        <authorList>
            <person name="Gostincar C."/>
            <person name="Sun X."/>
            <person name="Song Z."/>
            <person name="Gunde-Cimerman N."/>
        </authorList>
    </citation>
    <scope>NUCLEOTIDE SEQUENCE</scope>
    <source>
        <strain evidence="2">EXF-8016</strain>
    </source>
</reference>
<proteinExistence type="predicted"/>
<gene>
    <name evidence="2" type="ORF">KCV03_g8612</name>
</gene>
<dbReference type="AlphaFoldDB" id="A0A9P8G9N3"/>
<name>A0A9P8G9N3_AURME</name>
<dbReference type="EMBL" id="JAHFYH010000088">
    <property type="protein sequence ID" value="KAH0214045.1"/>
    <property type="molecule type" value="Genomic_DNA"/>
</dbReference>
<comment type="caution">
    <text evidence="2">The sequence shown here is derived from an EMBL/GenBank/DDBJ whole genome shotgun (WGS) entry which is preliminary data.</text>
</comment>
<dbReference type="OrthoDB" id="3845266at2759"/>
<evidence type="ECO:0000256" key="1">
    <source>
        <dbReference type="SAM" id="MobiDB-lite"/>
    </source>
</evidence>
<sequence>MGPPLDQAPGDNSPKRGLPVQSHLPLSTGVASRSTTSEPQVIKTNAQPCQRLNLQSPTTQTLAVSIKPHRALCEYEIVAKILSHLQHIPKVLAEVIGTCPLFFQAGARILWSDAKPSDLLCIQDPHRRLEFARFLQSLTLESHEQTCDTEAIIDPASWRLKTLAVYNSGSRVSNSALILPYLSSTLQKLTVHDGALDFGERQHYLLDQHCLTHIPATCLRLSVLDLNSVPDVTSCQLSHFFQSMPHIKVLRLGKNLEMGLDHAAMSAVFILPNLQSLVLKPRVSQHFAEDLINTFQAVEILPSITFLEIYLPEGDCSAHGDLLRTLTTLEDLTITVHNNSEWHSVLHPGICDGISTLWSLKRLNIHLDRGVDMTDQDLAALYPLENLIELGIWSQHGDTDEDVNNLHISPSHLRDALYVLELIGSASIELVWTGILAPDENDELHERGAAFSWNWTLHSNIAIDEETGVNESHHENIGASEVTPANVWKGSLKAFSPDPVPWVERNLNIFTNKQGYIMPIEDVASDGNFNYLA</sequence>
<evidence type="ECO:0000313" key="2">
    <source>
        <dbReference type="EMBL" id="KAH0214045.1"/>
    </source>
</evidence>
<organism evidence="2 3">
    <name type="scientific">Aureobasidium melanogenum</name>
    <name type="common">Aureobasidium pullulans var. melanogenum</name>
    <dbReference type="NCBI Taxonomy" id="46634"/>
    <lineage>
        <taxon>Eukaryota</taxon>
        <taxon>Fungi</taxon>
        <taxon>Dikarya</taxon>
        <taxon>Ascomycota</taxon>
        <taxon>Pezizomycotina</taxon>
        <taxon>Dothideomycetes</taxon>
        <taxon>Dothideomycetidae</taxon>
        <taxon>Dothideales</taxon>
        <taxon>Saccotheciaceae</taxon>
        <taxon>Aureobasidium</taxon>
    </lineage>
</organism>
<accession>A0A9P8G9N3</accession>
<dbReference type="Gene3D" id="3.80.10.10">
    <property type="entry name" value="Ribonuclease Inhibitor"/>
    <property type="match status" value="1"/>
</dbReference>
<feature type="compositionally biased region" description="Polar residues" evidence="1">
    <location>
        <begin position="29"/>
        <end position="39"/>
    </location>
</feature>
<dbReference type="InterPro" id="IPR032675">
    <property type="entry name" value="LRR_dom_sf"/>
</dbReference>
<dbReference type="SUPFAM" id="SSF52047">
    <property type="entry name" value="RNI-like"/>
    <property type="match status" value="1"/>
</dbReference>
<protein>
    <submittedName>
        <fullName evidence="2">Uncharacterized protein</fullName>
    </submittedName>
</protein>
<feature type="non-terminal residue" evidence="2">
    <location>
        <position position="533"/>
    </location>
</feature>
<evidence type="ECO:0000313" key="3">
    <source>
        <dbReference type="Proteomes" id="UP000767238"/>
    </source>
</evidence>
<dbReference type="Proteomes" id="UP000767238">
    <property type="component" value="Unassembled WGS sequence"/>
</dbReference>